<keyword evidence="3" id="KW-1185">Reference proteome</keyword>
<accession>A0A9P0FRK9</accession>
<reference evidence="2" key="1">
    <citation type="submission" date="2021-12" db="EMBL/GenBank/DDBJ databases">
        <authorList>
            <person name="King R."/>
        </authorList>
    </citation>
    <scope>NUCLEOTIDE SEQUENCE</scope>
</reference>
<dbReference type="Proteomes" id="UP001154114">
    <property type="component" value="Chromosome 17"/>
</dbReference>
<dbReference type="AlphaFoldDB" id="A0A9P0FRK9"/>
<dbReference type="EMBL" id="LR824020">
    <property type="protein sequence ID" value="CAH0588978.1"/>
    <property type="molecule type" value="Genomic_DNA"/>
</dbReference>
<feature type="region of interest" description="Disordered" evidence="1">
    <location>
        <begin position="166"/>
        <end position="191"/>
    </location>
</feature>
<dbReference type="PANTHER" id="PTHR46917">
    <property type="entry name" value="MORN REPEAT-CONTAINING PROTEIN 2"/>
    <property type="match status" value="1"/>
</dbReference>
<dbReference type="PANTHER" id="PTHR46917:SF1">
    <property type="entry name" value="MORN REPEAT-CONTAINING PROTEIN 2"/>
    <property type="match status" value="1"/>
</dbReference>
<dbReference type="SUPFAM" id="SSF82185">
    <property type="entry name" value="Histone H3 K4-specific methyltransferase SET7/9 N-terminal domain"/>
    <property type="match status" value="1"/>
</dbReference>
<sequence>MAEEALQSETEVSKKHPVKEIPVVQDHGFFKHDTGDMYDGYFEAKKKDRTVKMHGPGVYTTAEGDCYTGLWDADKLGAHEEVSIAFVDGSTYKGLFKDWCYNNHGGYTYPDGSLLQCDFVDNCPAGPLKLTDPNGHIWLGKAEPGYGWFEPVNHFFEFLDTTRESNKVRRRHHKPPQPEPSLRKTSRTTKE</sequence>
<evidence type="ECO:0000256" key="1">
    <source>
        <dbReference type="SAM" id="MobiDB-lite"/>
    </source>
</evidence>
<protein>
    <submittedName>
        <fullName evidence="2">Uncharacterized protein</fullName>
    </submittedName>
</protein>
<organism evidence="2 3">
    <name type="scientific">Chrysodeixis includens</name>
    <name type="common">Soybean looper</name>
    <name type="synonym">Pseudoplusia includens</name>
    <dbReference type="NCBI Taxonomy" id="689277"/>
    <lineage>
        <taxon>Eukaryota</taxon>
        <taxon>Metazoa</taxon>
        <taxon>Ecdysozoa</taxon>
        <taxon>Arthropoda</taxon>
        <taxon>Hexapoda</taxon>
        <taxon>Insecta</taxon>
        <taxon>Pterygota</taxon>
        <taxon>Neoptera</taxon>
        <taxon>Endopterygota</taxon>
        <taxon>Lepidoptera</taxon>
        <taxon>Glossata</taxon>
        <taxon>Ditrysia</taxon>
        <taxon>Noctuoidea</taxon>
        <taxon>Noctuidae</taxon>
        <taxon>Plusiinae</taxon>
        <taxon>Chrysodeixis</taxon>
    </lineage>
</organism>
<dbReference type="InterPro" id="IPR052849">
    <property type="entry name" value="MORN_repeat_protein"/>
</dbReference>
<name>A0A9P0FRK9_CHRIL</name>
<proteinExistence type="predicted"/>
<evidence type="ECO:0000313" key="3">
    <source>
        <dbReference type="Proteomes" id="UP001154114"/>
    </source>
</evidence>
<evidence type="ECO:0000313" key="2">
    <source>
        <dbReference type="EMBL" id="CAH0588978.1"/>
    </source>
</evidence>
<dbReference type="OrthoDB" id="437960at2759"/>
<gene>
    <name evidence="2" type="ORF">CINC_LOCUS4202</name>
</gene>